<proteinExistence type="evidence at transcript level"/>
<sequence>AGTHQSSLAYFHIHIIVLVVKQNMASSKAFLLLGLVFAVLLISSEVSATPTQESIVNGDGHGHGGYGHGHGGYGHGHGGHSHGHGGYGHGHGGYGHGHHGKGGPGAAETEIEN</sequence>
<dbReference type="PANTHER" id="PTHR37389">
    <property type="entry name" value="NODULIN-24"/>
    <property type="match status" value="1"/>
</dbReference>
<accession>A7Y7I2</accession>
<dbReference type="InterPro" id="IPR010800">
    <property type="entry name" value="GRP"/>
</dbReference>
<feature type="region of interest" description="Disordered" evidence="1">
    <location>
        <begin position="51"/>
        <end position="113"/>
    </location>
</feature>
<feature type="compositionally biased region" description="Gly residues" evidence="1">
    <location>
        <begin position="84"/>
        <end position="95"/>
    </location>
</feature>
<feature type="compositionally biased region" description="Gly residues" evidence="1">
    <location>
        <begin position="63"/>
        <end position="76"/>
    </location>
</feature>
<organism evidence="2">
    <name type="scientific">Prunus dulcis</name>
    <name type="common">Almond</name>
    <name type="synonym">Amygdalus dulcis</name>
    <dbReference type="NCBI Taxonomy" id="3755"/>
    <lineage>
        <taxon>Eukaryota</taxon>
        <taxon>Viridiplantae</taxon>
        <taxon>Streptophyta</taxon>
        <taxon>Embryophyta</taxon>
        <taxon>Tracheophyta</taxon>
        <taxon>Spermatophyta</taxon>
        <taxon>Magnoliopsida</taxon>
        <taxon>eudicotyledons</taxon>
        <taxon>Gunneridae</taxon>
        <taxon>Pentapetalae</taxon>
        <taxon>rosids</taxon>
        <taxon>fabids</taxon>
        <taxon>Rosales</taxon>
        <taxon>Rosaceae</taxon>
        <taxon>Amygdaloideae</taxon>
        <taxon>Amygdaleae</taxon>
        <taxon>Prunus</taxon>
    </lineage>
</organism>
<feature type="non-terminal residue" evidence="2">
    <location>
        <position position="1"/>
    </location>
</feature>
<dbReference type="EMBL" id="EF640670">
    <property type="protein sequence ID" value="ABR13286.1"/>
    <property type="molecule type" value="mRNA"/>
</dbReference>
<dbReference type="AlphaFoldDB" id="A7Y7I2"/>
<evidence type="ECO:0000313" key="2">
    <source>
        <dbReference type="EMBL" id="ABR13286.1"/>
    </source>
</evidence>
<dbReference type="PANTHER" id="PTHR37389:SF16">
    <property type="entry name" value="GLYCINE-RICH CELL WALL STRUCTURAL PROTEIN"/>
    <property type="match status" value="1"/>
</dbReference>
<protein>
    <submittedName>
        <fullName evidence="2">Putative glycine-rich protein</fullName>
    </submittedName>
</protein>
<evidence type="ECO:0000256" key="1">
    <source>
        <dbReference type="SAM" id="MobiDB-lite"/>
    </source>
</evidence>
<reference evidence="2" key="1">
    <citation type="submission" date="2007-05" db="EMBL/GenBank/DDBJ databases">
        <title>Adventitious shoot regeneration in Prunus dulcis: suppression subtractive hybridization and gene expression profiling toisolate stage specific genes.</title>
        <authorList>
            <person name="Santos A.M."/>
            <person name="Oliver M.J."/>
            <person name="Sanchez A.M."/>
            <person name="Payton P.R."/>
            <person name="Oliveira M.M."/>
        </authorList>
    </citation>
    <scope>NUCLEOTIDE SEQUENCE</scope>
    <source>
        <tissue evidence="2">Leaves induced for adventitious regeneration</tissue>
    </source>
</reference>
<name>A7Y7I2_PRUDU</name>